<keyword evidence="3" id="KW-1185">Reference proteome</keyword>
<name>A0A6H5I4N1_9HYME</name>
<reference evidence="2 3" key="1">
    <citation type="submission" date="2020-02" db="EMBL/GenBank/DDBJ databases">
        <authorList>
            <person name="Ferguson B K."/>
        </authorList>
    </citation>
    <scope>NUCLEOTIDE SEQUENCE [LARGE SCALE GENOMIC DNA]</scope>
</reference>
<protein>
    <submittedName>
        <fullName evidence="2">Uncharacterized protein</fullName>
    </submittedName>
</protein>
<organism evidence="2 3">
    <name type="scientific">Trichogramma brassicae</name>
    <dbReference type="NCBI Taxonomy" id="86971"/>
    <lineage>
        <taxon>Eukaryota</taxon>
        <taxon>Metazoa</taxon>
        <taxon>Ecdysozoa</taxon>
        <taxon>Arthropoda</taxon>
        <taxon>Hexapoda</taxon>
        <taxon>Insecta</taxon>
        <taxon>Pterygota</taxon>
        <taxon>Neoptera</taxon>
        <taxon>Endopterygota</taxon>
        <taxon>Hymenoptera</taxon>
        <taxon>Apocrita</taxon>
        <taxon>Proctotrupomorpha</taxon>
        <taxon>Chalcidoidea</taxon>
        <taxon>Trichogrammatidae</taxon>
        <taxon>Trichogramma</taxon>
    </lineage>
</organism>
<feature type="region of interest" description="Disordered" evidence="1">
    <location>
        <begin position="20"/>
        <end position="51"/>
    </location>
</feature>
<sequence length="205" mass="22583">MPQNFVRDAATVYMQRATAQTAASISRAPRAARRANPMRPSDSSMRPTSVAPVSRLDIPAKLALRCLVQRTTTPAPLAEPSAPTTIVPWARVPRAGAHCHRCCTVTRRSRRRKNIRHVNSSAESRARIMEQWHGAPARSLRGKSSAIRCALRLSRRSISSPTPIRSASCGSAIARRRPSSARGPTVPTSTRFVYRLGTARLYYDD</sequence>
<evidence type="ECO:0000313" key="2">
    <source>
        <dbReference type="EMBL" id="CAB0032405.1"/>
    </source>
</evidence>
<feature type="compositionally biased region" description="Low complexity" evidence="1">
    <location>
        <begin position="22"/>
        <end position="41"/>
    </location>
</feature>
<accession>A0A6H5I4N1</accession>
<dbReference type="Proteomes" id="UP000479190">
    <property type="component" value="Unassembled WGS sequence"/>
</dbReference>
<evidence type="ECO:0000256" key="1">
    <source>
        <dbReference type="SAM" id="MobiDB-lite"/>
    </source>
</evidence>
<dbReference type="AlphaFoldDB" id="A0A6H5I4N1"/>
<evidence type="ECO:0000313" key="3">
    <source>
        <dbReference type="Proteomes" id="UP000479190"/>
    </source>
</evidence>
<gene>
    <name evidence="2" type="ORF">TBRA_LOCUS4343</name>
</gene>
<proteinExistence type="predicted"/>
<dbReference type="EMBL" id="CADCXV010000678">
    <property type="protein sequence ID" value="CAB0032405.1"/>
    <property type="molecule type" value="Genomic_DNA"/>
</dbReference>